<dbReference type="SUPFAM" id="SSF57667">
    <property type="entry name" value="beta-beta-alpha zinc fingers"/>
    <property type="match status" value="1"/>
</dbReference>
<name>A0A0E9P515_ANGAN</name>
<reference evidence="10" key="1">
    <citation type="submission" date="2014-11" db="EMBL/GenBank/DDBJ databases">
        <authorList>
            <person name="Amaro Gonzalez C."/>
        </authorList>
    </citation>
    <scope>NUCLEOTIDE SEQUENCE</scope>
</reference>
<dbReference type="GO" id="GO:0003677">
    <property type="term" value="F:DNA binding"/>
    <property type="evidence" value="ECO:0007669"/>
    <property type="project" value="UniProtKB-KW"/>
</dbReference>
<keyword evidence="2" id="KW-0479">Metal-binding</keyword>
<protein>
    <recommendedName>
        <fullName evidence="9">C2H2-type domain-containing protein</fullName>
    </recommendedName>
</protein>
<dbReference type="SMART" id="SM00355">
    <property type="entry name" value="ZnF_C2H2"/>
    <property type="match status" value="2"/>
</dbReference>
<dbReference type="InterPro" id="IPR050331">
    <property type="entry name" value="Zinc_finger"/>
</dbReference>
<feature type="domain" description="C2H2-type" evidence="9">
    <location>
        <begin position="34"/>
        <end position="61"/>
    </location>
</feature>
<dbReference type="FunFam" id="3.30.160.60:FF:000218">
    <property type="entry name" value="Zinc finger protein 10"/>
    <property type="match status" value="1"/>
</dbReference>
<evidence type="ECO:0000256" key="7">
    <source>
        <dbReference type="ARBA" id="ARBA00023242"/>
    </source>
</evidence>
<evidence type="ECO:0000256" key="4">
    <source>
        <dbReference type="ARBA" id="ARBA00022771"/>
    </source>
</evidence>
<dbReference type="FunFam" id="3.30.160.60:FF:000045">
    <property type="entry name" value="ZFP69 zinc finger protein B"/>
    <property type="match status" value="1"/>
</dbReference>
<dbReference type="GO" id="GO:0005634">
    <property type="term" value="C:nucleus"/>
    <property type="evidence" value="ECO:0007669"/>
    <property type="project" value="UniProtKB-SubCell"/>
</dbReference>
<dbReference type="EMBL" id="GBXM01109181">
    <property type="protein sequence ID" value="JAG99395.1"/>
    <property type="molecule type" value="Transcribed_RNA"/>
</dbReference>
<dbReference type="InterPro" id="IPR013087">
    <property type="entry name" value="Znf_C2H2_type"/>
</dbReference>
<sequence>MDAGERPYECTQCEKCFSRKSDLNSHVRIHRKLHKCSQCEKCFSKISHFNAHLRIHTGEKTLHMF</sequence>
<comment type="subcellular location">
    <subcellularLocation>
        <location evidence="1">Nucleus</location>
    </subcellularLocation>
</comment>
<dbReference type="PROSITE" id="PS00028">
    <property type="entry name" value="ZINC_FINGER_C2H2_1"/>
    <property type="match status" value="2"/>
</dbReference>
<dbReference type="Pfam" id="PF00096">
    <property type="entry name" value="zf-C2H2"/>
    <property type="match status" value="2"/>
</dbReference>
<keyword evidence="6" id="KW-0238">DNA-binding</keyword>
<evidence type="ECO:0000256" key="2">
    <source>
        <dbReference type="ARBA" id="ARBA00022723"/>
    </source>
</evidence>
<dbReference type="GO" id="GO:0008270">
    <property type="term" value="F:zinc ion binding"/>
    <property type="evidence" value="ECO:0007669"/>
    <property type="project" value="UniProtKB-KW"/>
</dbReference>
<evidence type="ECO:0000256" key="3">
    <source>
        <dbReference type="ARBA" id="ARBA00022737"/>
    </source>
</evidence>
<proteinExistence type="predicted"/>
<dbReference type="Gene3D" id="3.30.160.60">
    <property type="entry name" value="Classic Zinc Finger"/>
    <property type="match status" value="2"/>
</dbReference>
<keyword evidence="7" id="KW-0539">Nucleus</keyword>
<reference evidence="10" key="2">
    <citation type="journal article" date="2015" name="Fish Shellfish Immunol.">
        <title>Early steps in the European eel (Anguilla anguilla)-Vibrio vulnificus interaction in the gills: Role of the RtxA13 toxin.</title>
        <authorList>
            <person name="Callol A."/>
            <person name="Pajuelo D."/>
            <person name="Ebbesson L."/>
            <person name="Teles M."/>
            <person name="MacKenzie S."/>
            <person name="Amaro C."/>
        </authorList>
    </citation>
    <scope>NUCLEOTIDE SEQUENCE</scope>
</reference>
<keyword evidence="4 8" id="KW-0863">Zinc-finger</keyword>
<evidence type="ECO:0000256" key="8">
    <source>
        <dbReference type="PROSITE-ProRule" id="PRU00042"/>
    </source>
</evidence>
<evidence type="ECO:0000256" key="6">
    <source>
        <dbReference type="ARBA" id="ARBA00023125"/>
    </source>
</evidence>
<dbReference type="PANTHER" id="PTHR16515:SF49">
    <property type="entry name" value="GASTRULA ZINC FINGER PROTEIN XLCGF49.1-LIKE-RELATED"/>
    <property type="match status" value="1"/>
</dbReference>
<keyword evidence="3" id="KW-0677">Repeat</keyword>
<organism evidence="10">
    <name type="scientific">Anguilla anguilla</name>
    <name type="common">European freshwater eel</name>
    <name type="synonym">Muraena anguilla</name>
    <dbReference type="NCBI Taxonomy" id="7936"/>
    <lineage>
        <taxon>Eukaryota</taxon>
        <taxon>Metazoa</taxon>
        <taxon>Chordata</taxon>
        <taxon>Craniata</taxon>
        <taxon>Vertebrata</taxon>
        <taxon>Euteleostomi</taxon>
        <taxon>Actinopterygii</taxon>
        <taxon>Neopterygii</taxon>
        <taxon>Teleostei</taxon>
        <taxon>Anguilliformes</taxon>
        <taxon>Anguillidae</taxon>
        <taxon>Anguilla</taxon>
    </lineage>
</organism>
<dbReference type="PROSITE" id="PS50157">
    <property type="entry name" value="ZINC_FINGER_C2H2_2"/>
    <property type="match status" value="2"/>
</dbReference>
<evidence type="ECO:0000259" key="9">
    <source>
        <dbReference type="PROSITE" id="PS50157"/>
    </source>
</evidence>
<evidence type="ECO:0000256" key="1">
    <source>
        <dbReference type="ARBA" id="ARBA00004123"/>
    </source>
</evidence>
<keyword evidence="5" id="KW-0862">Zinc</keyword>
<accession>A0A0E9P515</accession>
<dbReference type="AlphaFoldDB" id="A0A0E9P515"/>
<dbReference type="PANTHER" id="PTHR16515">
    <property type="entry name" value="PR DOMAIN ZINC FINGER PROTEIN"/>
    <property type="match status" value="1"/>
</dbReference>
<dbReference type="InterPro" id="IPR036236">
    <property type="entry name" value="Znf_C2H2_sf"/>
</dbReference>
<evidence type="ECO:0000256" key="5">
    <source>
        <dbReference type="ARBA" id="ARBA00022833"/>
    </source>
</evidence>
<evidence type="ECO:0000313" key="10">
    <source>
        <dbReference type="EMBL" id="JAG99395.1"/>
    </source>
</evidence>
<feature type="domain" description="C2H2-type" evidence="9">
    <location>
        <begin position="8"/>
        <end position="35"/>
    </location>
</feature>
<dbReference type="GO" id="GO:0010468">
    <property type="term" value="P:regulation of gene expression"/>
    <property type="evidence" value="ECO:0007669"/>
    <property type="project" value="TreeGrafter"/>
</dbReference>